<dbReference type="OrthoDB" id="8019615at2"/>
<feature type="chain" id="PRO_5002871886" evidence="2">
    <location>
        <begin position="32"/>
        <end position="149"/>
    </location>
</feature>
<feature type="region of interest" description="Disordered" evidence="1">
    <location>
        <begin position="125"/>
        <end position="149"/>
    </location>
</feature>
<evidence type="ECO:0000256" key="1">
    <source>
        <dbReference type="SAM" id="MobiDB-lite"/>
    </source>
</evidence>
<dbReference type="STRING" id="395965.Msil_2903"/>
<keyword evidence="2" id="KW-0732">Signal</keyword>
<dbReference type="KEGG" id="msl:Msil_2903"/>
<reference evidence="3 4" key="1">
    <citation type="journal article" date="2010" name="J. Bacteriol.">
        <title>Complete genome sequence of the aerobic facultative methanotroph Methylocella silvestris BL2.</title>
        <authorList>
            <person name="Chen Y."/>
            <person name="Crombie A."/>
            <person name="Rahman M.T."/>
            <person name="Dedysh S.N."/>
            <person name="Liesack W."/>
            <person name="Stott M.B."/>
            <person name="Alam M."/>
            <person name="Theisen A.R."/>
            <person name="Murrell J.C."/>
            <person name="Dunfield P.F."/>
        </authorList>
    </citation>
    <scope>NUCLEOTIDE SEQUENCE [LARGE SCALE GENOMIC DNA]</scope>
    <source>
        <strain evidence="4">DSM 15510 / CIP 108128 / LMG 27833 / NCIMB 13906 / BL2</strain>
    </source>
</reference>
<name>B8ETH7_METSB</name>
<feature type="signal peptide" evidence="2">
    <location>
        <begin position="1"/>
        <end position="31"/>
    </location>
</feature>
<organism evidence="3 4">
    <name type="scientific">Methylocella silvestris (strain DSM 15510 / CIP 108128 / LMG 27833 / NCIMB 13906 / BL2)</name>
    <dbReference type="NCBI Taxonomy" id="395965"/>
    <lineage>
        <taxon>Bacteria</taxon>
        <taxon>Pseudomonadati</taxon>
        <taxon>Pseudomonadota</taxon>
        <taxon>Alphaproteobacteria</taxon>
        <taxon>Hyphomicrobiales</taxon>
        <taxon>Beijerinckiaceae</taxon>
        <taxon>Methylocella</taxon>
    </lineage>
</organism>
<evidence type="ECO:0000256" key="2">
    <source>
        <dbReference type="SAM" id="SignalP"/>
    </source>
</evidence>
<dbReference type="Proteomes" id="UP000002257">
    <property type="component" value="Chromosome"/>
</dbReference>
<gene>
    <name evidence="3" type="ordered locus">Msil_2903</name>
</gene>
<dbReference type="EMBL" id="CP001280">
    <property type="protein sequence ID" value="ACK51819.1"/>
    <property type="molecule type" value="Genomic_DNA"/>
</dbReference>
<protein>
    <submittedName>
        <fullName evidence="3">Uncharacterized protein</fullName>
    </submittedName>
</protein>
<dbReference type="HOGENOM" id="CLU_118073_0_0_5"/>
<proteinExistence type="predicted"/>
<dbReference type="eggNOG" id="ENOG5032JT9">
    <property type="taxonomic scope" value="Bacteria"/>
</dbReference>
<dbReference type="AlphaFoldDB" id="B8ETH7"/>
<sequence>MLAPSLLRPARHAAALLVLSIALAAAGAARAADCNEDIAALTQKRQGIIDQLNGLAKGSKTHQLDPAASCPKLKALVGAERQLVDYFTKNKEWCNVPDSAIENITASSQKTGAVATQACKIAEQMKKAQEQQATGSGLPQGQKLPTGPL</sequence>
<dbReference type="RefSeq" id="WP_012591888.1">
    <property type="nucleotide sequence ID" value="NC_011666.1"/>
</dbReference>
<accession>B8ETH7</accession>
<evidence type="ECO:0000313" key="3">
    <source>
        <dbReference type="EMBL" id="ACK51819.1"/>
    </source>
</evidence>
<keyword evidence="4" id="KW-1185">Reference proteome</keyword>
<evidence type="ECO:0000313" key="4">
    <source>
        <dbReference type="Proteomes" id="UP000002257"/>
    </source>
</evidence>